<reference evidence="7" key="1">
    <citation type="journal article" date="2012" name="PLoS Genet.">
        <title>Comparative Genomics of Plant-Associated Pseudomonas spp.: Insights into Diversity and Inheritance of Traits Involved in Multitrophic Interactions.</title>
        <authorList>
            <person name="Loper J.E."/>
            <person name="Hassan K.A."/>
            <person name="Mavrodi D.V."/>
            <person name="Davis E.W.II."/>
            <person name="Lim C.K."/>
            <person name="Shaffer B.T."/>
            <person name="Elbourne L.D."/>
            <person name="Stockwell V.O."/>
            <person name="Hartney S.L."/>
            <person name="Breakwell K."/>
            <person name="Henkels M.D."/>
            <person name="Tetu S.G."/>
            <person name="Rangel L.I."/>
            <person name="Kidarsa T.A."/>
            <person name="Wilson N.L."/>
            <person name="van de Mortel J.E."/>
            <person name="Song C."/>
            <person name="Blumhagen R."/>
            <person name="Radune D."/>
            <person name="Hostetler J.B."/>
            <person name="Brinkac L.M."/>
            <person name="Durkin A.S."/>
            <person name="Kluepfel D.A."/>
            <person name="Wechter W.P."/>
            <person name="Anderson A.J."/>
            <person name="Kim Y.C."/>
            <person name="Pierson L.S.III."/>
            <person name="Pierson E.A."/>
            <person name="Lindow S.E."/>
            <person name="Kobayashi D.Y."/>
            <person name="Raaijmakers J.M."/>
            <person name="Weller D.M."/>
            <person name="Thomashow L.S."/>
            <person name="Allen A.E."/>
            <person name="Paulsen I.T."/>
        </authorList>
    </citation>
    <scope>NUCLEOTIDE SEQUENCE [LARGE SCALE GENOMIC DNA]</scope>
    <source>
        <strain evidence="7">SS101</strain>
    </source>
</reference>
<dbReference type="PATRIC" id="fig|1038924.3.peg.303"/>
<dbReference type="EMBL" id="AHPN01000001">
    <property type="protein sequence ID" value="EIK59462.1"/>
    <property type="molecule type" value="Genomic_DNA"/>
</dbReference>
<dbReference type="EMBL" id="JAAQYI010000002">
    <property type="protein sequence ID" value="NNA77974.1"/>
    <property type="molecule type" value="Genomic_DNA"/>
</dbReference>
<dbReference type="PANTHER" id="PTHR42847">
    <property type="entry name" value="ALKANESULFONATE MONOOXYGENASE"/>
    <property type="match status" value="1"/>
</dbReference>
<dbReference type="CDD" id="cd01094">
    <property type="entry name" value="Alkanesulfonate_monoxygenase"/>
    <property type="match status" value="1"/>
</dbReference>
<dbReference type="GO" id="GO:0016705">
    <property type="term" value="F:oxidoreductase activity, acting on paired donors, with incorporation or reduction of molecular oxygen"/>
    <property type="evidence" value="ECO:0007669"/>
    <property type="project" value="InterPro"/>
</dbReference>
<dbReference type="GO" id="GO:0004497">
    <property type="term" value="F:monooxygenase activity"/>
    <property type="evidence" value="ECO:0007669"/>
    <property type="project" value="UniProtKB-KW"/>
</dbReference>
<keyword evidence="3" id="KW-0288">FMN</keyword>
<evidence type="ECO:0000313" key="15">
    <source>
        <dbReference type="Proteomes" id="UP000586252"/>
    </source>
</evidence>
<dbReference type="HOGENOM" id="CLU_027853_1_2_6"/>
<dbReference type="Proteomes" id="UP000752172">
    <property type="component" value="Unassembled WGS sequence"/>
</dbReference>
<comment type="caution">
    <text evidence="7">The sequence shown here is derived from an EMBL/GenBank/DDBJ whole genome shotgun (WGS) entry which is preliminary data.</text>
</comment>
<evidence type="ECO:0000313" key="12">
    <source>
        <dbReference type="EMBL" id="NNA77974.1"/>
    </source>
</evidence>
<dbReference type="PANTHER" id="PTHR42847:SF4">
    <property type="entry name" value="ALKANESULFONATE MONOOXYGENASE-RELATED"/>
    <property type="match status" value="1"/>
</dbReference>
<comment type="similarity">
    <text evidence="1">Belongs to the SsuD family.</text>
</comment>
<evidence type="ECO:0000256" key="5">
    <source>
        <dbReference type="ARBA" id="ARBA00023033"/>
    </source>
</evidence>
<dbReference type="Proteomes" id="UP000814074">
    <property type="component" value="Unassembled WGS sequence"/>
</dbReference>
<evidence type="ECO:0000313" key="16">
    <source>
        <dbReference type="Proteomes" id="UP000814074"/>
    </source>
</evidence>
<feature type="domain" description="Luciferase-like" evidence="6">
    <location>
        <begin position="21"/>
        <end position="345"/>
    </location>
</feature>
<dbReference type="Proteomes" id="UP000583279">
    <property type="component" value="Unassembled WGS sequence"/>
</dbReference>
<name>I4K422_9PSED</name>
<dbReference type="GeneID" id="45730758"/>
<dbReference type="AlphaFoldDB" id="I4K422"/>
<reference evidence="8" key="5">
    <citation type="submission" date="2021-09" db="EMBL/GenBank/DDBJ databases">
        <authorList>
            <person name="Gilroy R."/>
        </authorList>
    </citation>
    <scope>NUCLEOTIDE SEQUENCE</scope>
    <source>
        <strain evidence="8">ChiSjej2B20-17149</strain>
    </source>
</reference>
<evidence type="ECO:0000313" key="11">
    <source>
        <dbReference type="EMBL" id="NNA76162.1"/>
    </source>
</evidence>
<evidence type="ECO:0000256" key="2">
    <source>
        <dbReference type="ARBA" id="ARBA00022630"/>
    </source>
</evidence>
<dbReference type="InterPro" id="IPR011251">
    <property type="entry name" value="Luciferase-like_dom"/>
</dbReference>
<evidence type="ECO:0000259" key="6">
    <source>
        <dbReference type="Pfam" id="PF00296"/>
    </source>
</evidence>
<evidence type="ECO:0000313" key="9">
    <source>
        <dbReference type="EMBL" id="MCF5154079.1"/>
    </source>
</evidence>
<keyword evidence="16" id="KW-1185">Reference proteome</keyword>
<dbReference type="InterPro" id="IPR036661">
    <property type="entry name" value="Luciferase-like_sf"/>
</dbReference>
<evidence type="ECO:0000313" key="10">
    <source>
        <dbReference type="EMBL" id="NNA46965.1"/>
    </source>
</evidence>
<dbReference type="EMBL" id="JAAQYK010000008">
    <property type="protein sequence ID" value="NNA46965.1"/>
    <property type="molecule type" value="Genomic_DNA"/>
</dbReference>
<evidence type="ECO:0000256" key="3">
    <source>
        <dbReference type="ARBA" id="ARBA00022643"/>
    </source>
</evidence>
<proteinExistence type="inferred from homology"/>
<accession>I4K422</accession>
<dbReference type="InterPro" id="IPR050172">
    <property type="entry name" value="SsuD_RutA_monooxygenase"/>
</dbReference>
<reference evidence="8" key="4">
    <citation type="journal article" date="2021" name="PeerJ">
        <title>Extensive microbial diversity within the chicken gut microbiome revealed by metagenomics and culture.</title>
        <authorList>
            <person name="Gilroy R."/>
            <person name="Ravi A."/>
            <person name="Getino M."/>
            <person name="Pursley I."/>
            <person name="Horton D.L."/>
            <person name="Alikhan N.F."/>
            <person name="Baker D."/>
            <person name="Gharbi K."/>
            <person name="Hall N."/>
            <person name="Watson M."/>
            <person name="Adriaenssens E.M."/>
            <person name="Foster-Nyarko E."/>
            <person name="Jarju S."/>
            <person name="Secka A."/>
            <person name="Antonio M."/>
            <person name="Oren A."/>
            <person name="Chaudhuri R.R."/>
            <person name="La Ragione R."/>
            <person name="Hildebrand F."/>
            <person name="Pallen M.J."/>
        </authorList>
    </citation>
    <scope>NUCLEOTIDE SEQUENCE</scope>
    <source>
        <strain evidence="8">ChiSjej2B20-17149</strain>
    </source>
</reference>
<dbReference type="Gene3D" id="3.20.20.30">
    <property type="entry name" value="Luciferase-like domain"/>
    <property type="match status" value="1"/>
</dbReference>
<dbReference type="EMBL" id="WKDU01000016">
    <property type="protein sequence ID" value="MCF5154079.1"/>
    <property type="molecule type" value="Genomic_DNA"/>
</dbReference>
<reference evidence="9 16" key="2">
    <citation type="submission" date="2019-11" db="EMBL/GenBank/DDBJ databases">
        <title>Epiphytic Pseudomonas syringae from cherry orchards.</title>
        <authorList>
            <person name="Hulin M.T."/>
        </authorList>
    </citation>
    <scope>NUCLEOTIDE SEQUENCE [LARGE SCALE GENOMIC DNA]</scope>
    <source>
        <strain evidence="9 16">PA-6-3B</strain>
    </source>
</reference>
<reference evidence="13 14" key="3">
    <citation type="journal article" date="2020" name="Front. Microbiol.">
        <title>Genetic Organization of the aprX-lipA2 Operon Affects the Proteolytic Potential of Pseudomonas Species in Milk.</title>
        <authorList>
            <person name="Maier C."/>
            <person name="Huptas C."/>
            <person name="von Neubeck M."/>
            <person name="Scherer S."/>
            <person name="Wenning M."/>
            <person name="Lucking G."/>
        </authorList>
    </citation>
    <scope>NUCLEOTIDE SEQUENCE [LARGE SCALE GENOMIC DNA]</scope>
    <source>
        <strain evidence="10 14">WS 4997</strain>
        <strain evidence="12 15">WS 5404</strain>
        <strain evidence="11 13">WS 5405</strain>
    </source>
</reference>
<dbReference type="EMBL" id="JAAQYH010000015">
    <property type="protein sequence ID" value="NNA76162.1"/>
    <property type="molecule type" value="Genomic_DNA"/>
</dbReference>
<evidence type="ECO:0000256" key="1">
    <source>
        <dbReference type="ARBA" id="ARBA00007044"/>
    </source>
</evidence>
<dbReference type="RefSeq" id="WP_003187734.1">
    <property type="nucleotide sequence ID" value="NZ_BSCR01000030.1"/>
</dbReference>
<organism evidence="7">
    <name type="scientific">Pseudomonas lactis</name>
    <dbReference type="NCBI Taxonomy" id="1615674"/>
    <lineage>
        <taxon>Bacteria</taxon>
        <taxon>Pseudomonadati</taxon>
        <taxon>Pseudomonadota</taxon>
        <taxon>Gammaproteobacteria</taxon>
        <taxon>Pseudomonadales</taxon>
        <taxon>Pseudomonadaceae</taxon>
        <taxon>Pseudomonas</taxon>
    </lineage>
</organism>
<dbReference type="EMBL" id="DYTS01000410">
    <property type="protein sequence ID" value="HJH21735.1"/>
    <property type="molecule type" value="Genomic_DNA"/>
</dbReference>
<accession>A0A219A966</accession>
<keyword evidence="2" id="KW-0285">Flavoprotein</keyword>
<gene>
    <name evidence="9" type="ORF">GIW47_15865</name>
    <name evidence="11" type="ORF">HBO13_26325</name>
    <name evidence="10" type="ORF">HBO18_22865</name>
    <name evidence="12" type="ORF">HBO30_04510</name>
    <name evidence="8" type="ORF">K8W20_23880</name>
    <name evidence="7" type="ORF">PflSS101_0317</name>
</gene>
<keyword evidence="5 7" id="KW-0503">Monooxygenase</keyword>
<dbReference type="Proteomes" id="UP000586252">
    <property type="component" value="Unassembled WGS sequence"/>
</dbReference>
<dbReference type="SUPFAM" id="SSF51679">
    <property type="entry name" value="Bacterial luciferase-like"/>
    <property type="match status" value="1"/>
</dbReference>
<evidence type="ECO:0000313" key="8">
    <source>
        <dbReference type="EMBL" id="HJH21735.1"/>
    </source>
</evidence>
<evidence type="ECO:0000313" key="13">
    <source>
        <dbReference type="Proteomes" id="UP000535954"/>
    </source>
</evidence>
<dbReference type="Proteomes" id="UP000003213">
    <property type="component" value="Chromosome"/>
</dbReference>
<evidence type="ECO:0000313" key="14">
    <source>
        <dbReference type="Proteomes" id="UP000583279"/>
    </source>
</evidence>
<evidence type="ECO:0000256" key="4">
    <source>
        <dbReference type="ARBA" id="ARBA00023002"/>
    </source>
</evidence>
<evidence type="ECO:0000313" key="7">
    <source>
        <dbReference type="EMBL" id="EIK59462.1"/>
    </source>
</evidence>
<keyword evidence="4" id="KW-0560">Oxidoreductase</keyword>
<dbReference type="Pfam" id="PF00296">
    <property type="entry name" value="Bac_luciferase"/>
    <property type="match status" value="1"/>
</dbReference>
<sequence>MRTTKSTPVKPNPMRVSRNKMQLGVFSTNTEGGCTVTNAPERIRGDDWAGNLEIAKDADRAGFEAFIPVGRWKGFGGANNTGGVCYETYTWAAGIAALTDQIAVFTTSHLPTVHPLFAAKQAVTIDHISGGRFGLNILCGWYGAEMRMFSGHMMEHDKRYDYAEEWLHIAQNAWQQQTPFDFKGEYFTICDAISQPQPLNKPYLINAGGSPRGKRFCAEHCDAAFLIIKHLDGEAAVREQIASYKDLAKNEFGRDLKIWCYGYVVQKDTQEEAEAYLDYYANQMGDDEGCDIITTELGIQTGIFTPEDAVRFRFHFKAGFAGVPLVGTPEQIVELFKKYSDWGIDGIALTWLDYHQGIKDFVAGVQPLMEAAGLREPFLSDASPVLNEAREAVEMV</sequence>
<protein>
    <submittedName>
        <fullName evidence="8">LLM class flavin-dependent oxidoreductase</fullName>
    </submittedName>
    <submittedName>
        <fullName evidence="7">Luciferase-like monooxygenase</fullName>
    </submittedName>
</protein>
<dbReference type="Proteomes" id="UP000535954">
    <property type="component" value="Unassembled WGS sequence"/>
</dbReference>